<dbReference type="InterPro" id="IPR002415">
    <property type="entry name" value="H/ACA_rnp_Nhp2-like"/>
</dbReference>
<comment type="function">
    <text evidence="6">Required for ribosome biogenesis. Part of a complex which catalyzes pseudouridylation of rRNA. This involves the isomerization of uridine such that the ribose is subsequently attached to C5, instead of the normal N1. Pseudouridine ('psi') residues may serve to stabilize the conformation of rRNAs.</text>
</comment>
<dbReference type="AlphaFoldDB" id="A0A914GU18"/>
<organism evidence="8 9">
    <name type="scientific">Globodera rostochiensis</name>
    <name type="common">Golden nematode worm</name>
    <name type="synonym">Heterodera rostochiensis</name>
    <dbReference type="NCBI Taxonomy" id="31243"/>
    <lineage>
        <taxon>Eukaryota</taxon>
        <taxon>Metazoa</taxon>
        <taxon>Ecdysozoa</taxon>
        <taxon>Nematoda</taxon>
        <taxon>Chromadorea</taxon>
        <taxon>Rhabditida</taxon>
        <taxon>Tylenchina</taxon>
        <taxon>Tylenchomorpha</taxon>
        <taxon>Tylenchoidea</taxon>
        <taxon>Heteroderidae</taxon>
        <taxon>Heteroderinae</taxon>
        <taxon>Globodera</taxon>
    </lineage>
</organism>
<evidence type="ECO:0000256" key="4">
    <source>
        <dbReference type="ARBA" id="ARBA00023242"/>
    </source>
</evidence>
<feature type="domain" description="Ribosomal protein eL8/eL30/eS12/Gadd45" evidence="7">
    <location>
        <begin position="86"/>
        <end position="178"/>
    </location>
</feature>
<evidence type="ECO:0000256" key="1">
    <source>
        <dbReference type="ARBA" id="ARBA00004604"/>
    </source>
</evidence>
<evidence type="ECO:0000313" key="9">
    <source>
        <dbReference type="WBParaSite" id="Gr19_v10_g10404.t1"/>
    </source>
</evidence>
<proteinExistence type="inferred from homology"/>
<comment type="subcellular location">
    <subcellularLocation>
        <location evidence="1 6">Nucleus</location>
        <location evidence="1 6">Nucleolus</location>
    </subcellularLocation>
</comment>
<dbReference type="PRINTS" id="PR00883">
    <property type="entry name" value="NUCLEARHMG"/>
</dbReference>
<dbReference type="InterPro" id="IPR018492">
    <property type="entry name" value="Ribosomal_eL8/Nhp2"/>
</dbReference>
<keyword evidence="4 6" id="KW-0539">Nucleus</keyword>
<sequence>MNGVRRNPVPRSSTALSFCHYSFIVRMKGRQPSESAAEIEEVMETSQNVTEKPALVASTDRDEYEELCQLVNPIAKPLANRKLAKKVYKLVKKSAKEKGFLRHGLADVMKAFRKNEKGIVVLAGNVSPIDVYSHIPAICEEKGLPYVFTPSREHLGLCAGYKRPAVVLLVKRHESYAELFDQTHENAYALVVEPE</sequence>
<dbReference type="GO" id="GO:0000398">
    <property type="term" value="P:mRNA splicing, via spliceosome"/>
    <property type="evidence" value="ECO:0007669"/>
    <property type="project" value="UniProtKB-UniRule"/>
</dbReference>
<dbReference type="GO" id="GO:0031120">
    <property type="term" value="P:snRNA pseudouridine synthesis"/>
    <property type="evidence" value="ECO:0007669"/>
    <property type="project" value="UniProtKB-UniRule"/>
</dbReference>
<dbReference type="WBParaSite" id="Gr19_v10_g10404.t1">
    <property type="protein sequence ID" value="Gr19_v10_g10404.t1"/>
    <property type="gene ID" value="Gr19_v10_g10404"/>
</dbReference>
<dbReference type="InterPro" id="IPR029064">
    <property type="entry name" value="Ribosomal_eL30-like_sf"/>
</dbReference>
<dbReference type="InterPro" id="IPR050257">
    <property type="entry name" value="eL8/uL1-like"/>
</dbReference>
<keyword evidence="3 6" id="KW-0694">RNA-binding</keyword>
<dbReference type="GO" id="GO:0031429">
    <property type="term" value="C:box H/ACA snoRNP complex"/>
    <property type="evidence" value="ECO:0007669"/>
    <property type="project" value="UniProtKB-UniRule"/>
</dbReference>
<dbReference type="PRINTS" id="PR00881">
    <property type="entry name" value="L7ARS6FAMILY"/>
</dbReference>
<dbReference type="PANTHER" id="PTHR23105">
    <property type="entry name" value="RIBOSOMAL PROTEIN L7AE FAMILY MEMBER"/>
    <property type="match status" value="1"/>
</dbReference>
<protein>
    <recommendedName>
        <fullName evidence="6">H/ACA ribonucleoprotein complex subunit 2</fullName>
    </recommendedName>
    <alternativeName>
        <fullName evidence="6">Nucleolar protein family A member 2</fullName>
    </alternativeName>
</protein>
<dbReference type="InterPro" id="IPR004038">
    <property type="entry name" value="Ribosomal_eL8/eL30/eS12/Gad45"/>
</dbReference>
<evidence type="ECO:0000256" key="2">
    <source>
        <dbReference type="ARBA" id="ARBA00007337"/>
    </source>
</evidence>
<dbReference type="Pfam" id="PF01248">
    <property type="entry name" value="Ribosomal_L7Ae"/>
    <property type="match status" value="1"/>
</dbReference>
<evidence type="ECO:0000256" key="6">
    <source>
        <dbReference type="RuleBase" id="RU366039"/>
    </source>
</evidence>
<accession>A0A914GU18</accession>
<name>A0A914GU18_GLORO</name>
<evidence type="ECO:0000256" key="3">
    <source>
        <dbReference type="ARBA" id="ARBA00022884"/>
    </source>
</evidence>
<evidence type="ECO:0000256" key="5">
    <source>
        <dbReference type="ARBA" id="ARBA00023274"/>
    </source>
</evidence>
<keyword evidence="5 6" id="KW-0687">Ribonucleoprotein</keyword>
<dbReference type="Gene3D" id="3.30.1330.30">
    <property type="match status" value="1"/>
</dbReference>
<evidence type="ECO:0000313" key="8">
    <source>
        <dbReference type="Proteomes" id="UP000887572"/>
    </source>
</evidence>
<comment type="similarity">
    <text evidence="2 6">Belongs to the eukaryotic ribosomal protein eL8 family.</text>
</comment>
<dbReference type="Proteomes" id="UP000887572">
    <property type="component" value="Unplaced"/>
</dbReference>
<dbReference type="SUPFAM" id="SSF55315">
    <property type="entry name" value="L30e-like"/>
    <property type="match status" value="1"/>
</dbReference>
<keyword evidence="8" id="KW-1185">Reference proteome</keyword>
<dbReference type="GO" id="GO:0003723">
    <property type="term" value="F:RNA binding"/>
    <property type="evidence" value="ECO:0007669"/>
    <property type="project" value="UniProtKB-UniRule"/>
</dbReference>
<reference evidence="9" key="1">
    <citation type="submission" date="2022-11" db="UniProtKB">
        <authorList>
            <consortium name="WormBaseParasite"/>
        </authorList>
    </citation>
    <scope>IDENTIFICATION</scope>
</reference>
<evidence type="ECO:0000259" key="7">
    <source>
        <dbReference type="Pfam" id="PF01248"/>
    </source>
</evidence>
<comment type="function">
    <text evidence="6">Common component of the spliceosome and rRNA processing machinery.</text>
</comment>